<organism evidence="3 4">
    <name type="scientific">Geomobilimonas luticola</name>
    <dbReference type="NCBI Taxonomy" id="1114878"/>
    <lineage>
        <taxon>Bacteria</taxon>
        <taxon>Pseudomonadati</taxon>
        <taxon>Thermodesulfobacteriota</taxon>
        <taxon>Desulfuromonadia</taxon>
        <taxon>Geobacterales</taxon>
        <taxon>Geobacteraceae</taxon>
        <taxon>Geomobilimonas</taxon>
    </lineage>
</organism>
<evidence type="ECO:0000256" key="2">
    <source>
        <dbReference type="SAM" id="SignalP"/>
    </source>
</evidence>
<name>A0ABS5SEV0_9BACT</name>
<protein>
    <submittedName>
        <fullName evidence="3">Uncharacterized protein</fullName>
    </submittedName>
</protein>
<gene>
    <name evidence="3" type="ORF">KI810_08775</name>
</gene>
<reference evidence="3 4" key="1">
    <citation type="submission" date="2021-05" db="EMBL/GenBank/DDBJ databases">
        <title>The draft genome of Geobacter luticola JCM 17780.</title>
        <authorList>
            <person name="Xu Z."/>
            <person name="Masuda Y."/>
            <person name="Itoh H."/>
            <person name="Senoo K."/>
        </authorList>
    </citation>
    <scope>NUCLEOTIDE SEQUENCE [LARGE SCALE GENOMIC DNA]</scope>
    <source>
        <strain evidence="3 4">JCM 17780</strain>
    </source>
</reference>
<keyword evidence="4" id="KW-1185">Reference proteome</keyword>
<comment type="caution">
    <text evidence="3">The sequence shown here is derived from an EMBL/GenBank/DDBJ whole genome shotgun (WGS) entry which is preliminary data.</text>
</comment>
<sequence length="137" mass="14168">MDFIRIIIVAGMAAFPALAMASDCHVVEYPDHYEAVCIGHESPVAAQGKAGATTTRNEAPQAPVAAPAPAARGSQSIPGGAAAPRSDAVKSLSDYWQRESRIATRDAAKASRMRLIKEGLANQAGSAPVQSTTGLKP</sequence>
<dbReference type="EMBL" id="JAHCVK010000002">
    <property type="protein sequence ID" value="MBT0653146.1"/>
    <property type="molecule type" value="Genomic_DNA"/>
</dbReference>
<dbReference type="Proteomes" id="UP000756860">
    <property type="component" value="Unassembled WGS sequence"/>
</dbReference>
<feature type="compositionally biased region" description="Low complexity" evidence="1">
    <location>
        <begin position="59"/>
        <end position="71"/>
    </location>
</feature>
<feature type="region of interest" description="Disordered" evidence="1">
    <location>
        <begin position="46"/>
        <end position="87"/>
    </location>
</feature>
<dbReference type="RefSeq" id="WP_214175126.1">
    <property type="nucleotide sequence ID" value="NZ_JAHCVK010000002.1"/>
</dbReference>
<feature type="signal peptide" evidence="2">
    <location>
        <begin position="1"/>
        <end position="21"/>
    </location>
</feature>
<evidence type="ECO:0000256" key="1">
    <source>
        <dbReference type="SAM" id="MobiDB-lite"/>
    </source>
</evidence>
<accession>A0ABS5SEV0</accession>
<proteinExistence type="predicted"/>
<feature type="chain" id="PRO_5047212546" evidence="2">
    <location>
        <begin position="22"/>
        <end position="137"/>
    </location>
</feature>
<keyword evidence="2" id="KW-0732">Signal</keyword>
<evidence type="ECO:0000313" key="4">
    <source>
        <dbReference type="Proteomes" id="UP000756860"/>
    </source>
</evidence>
<evidence type="ECO:0000313" key="3">
    <source>
        <dbReference type="EMBL" id="MBT0653146.1"/>
    </source>
</evidence>
<feature type="region of interest" description="Disordered" evidence="1">
    <location>
        <begin position="118"/>
        <end position="137"/>
    </location>
</feature>
<feature type="compositionally biased region" description="Polar residues" evidence="1">
    <location>
        <begin position="123"/>
        <end position="137"/>
    </location>
</feature>